<dbReference type="Proteomes" id="UP000001052">
    <property type="component" value="Chromosome"/>
</dbReference>
<keyword evidence="1 7" id="KW-0597">Phosphoprotein</keyword>
<evidence type="ECO:0000256" key="1">
    <source>
        <dbReference type="ARBA" id="ARBA00022553"/>
    </source>
</evidence>
<dbReference type="FunFam" id="3.40.50.2300:FF:000018">
    <property type="entry name" value="DNA-binding transcriptional regulator NtrC"/>
    <property type="match status" value="1"/>
</dbReference>
<reference evidence="10 11" key="2">
    <citation type="journal article" date="2010" name="Stand. Genomic Sci.">
        <title>Complete genome sequence of Desulfohalobium retbaense type strain (HR(100)).</title>
        <authorList>
            <person name="Spring S."/>
            <person name="Nolan M."/>
            <person name="Lapidus A."/>
            <person name="Glavina Del Rio T."/>
            <person name="Copeland A."/>
            <person name="Tice H."/>
            <person name="Cheng J.F."/>
            <person name="Lucas S."/>
            <person name="Land M."/>
            <person name="Chen F."/>
            <person name="Bruce D."/>
            <person name="Goodwin L."/>
            <person name="Pitluck S."/>
            <person name="Ivanova N."/>
            <person name="Mavromatis K."/>
            <person name="Mikhailova N."/>
            <person name="Pati A."/>
            <person name="Chen A."/>
            <person name="Palaniappan K."/>
            <person name="Hauser L."/>
            <person name="Chang Y.J."/>
            <person name="Jeffries C.D."/>
            <person name="Munk C."/>
            <person name="Kiss H."/>
            <person name="Chain P."/>
            <person name="Han C."/>
            <person name="Brettin T."/>
            <person name="Detter J.C."/>
            <person name="Schuler E."/>
            <person name="Goker M."/>
            <person name="Rohde M."/>
            <person name="Bristow J."/>
            <person name="Eisen J.A."/>
            <person name="Markowitz V."/>
            <person name="Hugenholtz P."/>
            <person name="Kyrpides N.C."/>
            <person name="Klenk H.P."/>
        </authorList>
    </citation>
    <scope>NUCLEOTIDE SEQUENCE [LARGE SCALE GENOMIC DNA]</scope>
    <source>
        <strain evidence="10 11">DSM 5692</strain>
    </source>
</reference>
<dbReference type="eggNOG" id="COG2204">
    <property type="taxonomic scope" value="Bacteria"/>
</dbReference>
<dbReference type="EMBL" id="CP001734">
    <property type="protein sequence ID" value="ACV68178.1"/>
    <property type="molecule type" value="Genomic_DNA"/>
</dbReference>
<dbReference type="NCBIfam" id="TIGR00277">
    <property type="entry name" value="HDIG"/>
    <property type="match status" value="1"/>
</dbReference>
<dbReference type="InterPro" id="IPR029016">
    <property type="entry name" value="GAF-like_dom_sf"/>
</dbReference>
<keyword evidence="11" id="KW-1185">Reference proteome</keyword>
<keyword evidence="6" id="KW-0804">Transcription</keyword>
<evidence type="ECO:0000259" key="8">
    <source>
        <dbReference type="PROSITE" id="PS50110"/>
    </source>
</evidence>
<dbReference type="InterPro" id="IPR003018">
    <property type="entry name" value="GAF"/>
</dbReference>
<dbReference type="KEGG" id="drt:Dret_0887"/>
<dbReference type="eggNOG" id="COG2203">
    <property type="taxonomic scope" value="Bacteria"/>
</dbReference>
<dbReference type="PANTHER" id="PTHR45228">
    <property type="entry name" value="CYCLIC DI-GMP PHOSPHODIESTERASE TM_0186-RELATED"/>
    <property type="match status" value="1"/>
</dbReference>
<dbReference type="AlphaFoldDB" id="C8X181"/>
<dbReference type="InterPro" id="IPR006675">
    <property type="entry name" value="HDIG_dom"/>
</dbReference>
<evidence type="ECO:0000256" key="2">
    <source>
        <dbReference type="ARBA" id="ARBA00022679"/>
    </source>
</evidence>
<dbReference type="SUPFAM" id="SSF109604">
    <property type="entry name" value="HD-domain/PDEase-like"/>
    <property type="match status" value="1"/>
</dbReference>
<evidence type="ECO:0000256" key="7">
    <source>
        <dbReference type="PROSITE-ProRule" id="PRU00169"/>
    </source>
</evidence>
<dbReference type="SUPFAM" id="SSF52172">
    <property type="entry name" value="CheY-like"/>
    <property type="match status" value="1"/>
</dbReference>
<protein>
    <submittedName>
        <fullName evidence="10">Response regulator receiver modulated metal dependent phosphohydrolase</fullName>
    </submittedName>
</protein>
<dbReference type="HOGENOM" id="CLU_000445_92_10_7"/>
<dbReference type="Gene3D" id="3.40.50.2300">
    <property type="match status" value="1"/>
</dbReference>
<dbReference type="GO" id="GO:0016301">
    <property type="term" value="F:kinase activity"/>
    <property type="evidence" value="ECO:0007669"/>
    <property type="project" value="UniProtKB-KW"/>
</dbReference>
<dbReference type="Pfam" id="PF13487">
    <property type="entry name" value="HD_5"/>
    <property type="match status" value="1"/>
</dbReference>
<dbReference type="PROSITE" id="PS51832">
    <property type="entry name" value="HD_GYP"/>
    <property type="match status" value="1"/>
</dbReference>
<dbReference type="RefSeq" id="WP_015751336.1">
    <property type="nucleotide sequence ID" value="NC_013223.1"/>
</dbReference>
<keyword evidence="2" id="KW-0808">Transferase</keyword>
<feature type="modified residue" description="4-aspartylphosphate" evidence="7">
    <location>
        <position position="62"/>
    </location>
</feature>
<dbReference type="SMART" id="SM00065">
    <property type="entry name" value="GAF"/>
    <property type="match status" value="1"/>
</dbReference>
<dbReference type="InterPro" id="IPR052020">
    <property type="entry name" value="Cyclic_di-GMP/3'3'-cGAMP_PDE"/>
</dbReference>
<dbReference type="CDD" id="cd00077">
    <property type="entry name" value="HDc"/>
    <property type="match status" value="1"/>
</dbReference>
<proteinExistence type="predicted"/>
<dbReference type="InterPro" id="IPR037522">
    <property type="entry name" value="HD_GYP_dom"/>
</dbReference>
<dbReference type="PROSITE" id="PS50110">
    <property type="entry name" value="RESPONSE_REGULATORY"/>
    <property type="match status" value="1"/>
</dbReference>
<keyword evidence="4" id="KW-0902">Two-component regulatory system</keyword>
<dbReference type="Pfam" id="PF00072">
    <property type="entry name" value="Response_reg"/>
    <property type="match status" value="1"/>
</dbReference>
<evidence type="ECO:0000256" key="3">
    <source>
        <dbReference type="ARBA" id="ARBA00022777"/>
    </source>
</evidence>
<sequence>MEMGQQLDRETVLVVDDEESLRDICQDALEDAGYKVIQAKQGREALQVLYGDTEMVDLVVSDLRMPELNGMELLQRIRQEQIDVDFLIMTGYGTIETAVESMKLGAADYLPKPFNISHLLLKVEKVLQERRDRKERHNLSNLVRLLKLSRDINSQLDLPSLLKEFLFHLERNFAPQGVGLFLKNDAGELELKTESGGLWREDPRVLSLCRRLALHVLDAREPKLADKYLLRVDTELKGVWNEDVLPYSIMAAPLLTQQGPTGVVTLLRDGQDTNLYTLDDLQLLTVFASQTSSSIVNAKLYGRMRQMNLEVIRSYAQAVEAKDIYTRGHSDRVAQYAVELGQVIGLGREELDQLHTAGLLHDIGKIGIPDRILNKPSGLTSDEYGVMKRHPEVGYSILSQVGTLQEVLPIIFHHHERVDGQGYPNGLSGDEIPFLARLVSVVDSYEAMTSDRAYRNSLSQEKVVSILEQNAGSQWDEELVQHWLRYLSNGNGNGIA</sequence>
<dbReference type="InterPro" id="IPR003607">
    <property type="entry name" value="HD/PDEase_dom"/>
</dbReference>
<keyword evidence="3" id="KW-0418">Kinase</keyword>
<feature type="domain" description="Response regulatory" evidence="8">
    <location>
        <begin position="11"/>
        <end position="127"/>
    </location>
</feature>
<evidence type="ECO:0000259" key="9">
    <source>
        <dbReference type="PROSITE" id="PS51832"/>
    </source>
</evidence>
<evidence type="ECO:0000313" key="11">
    <source>
        <dbReference type="Proteomes" id="UP000001052"/>
    </source>
</evidence>
<dbReference type="STRING" id="485915.Dret_0887"/>
<gene>
    <name evidence="10" type="ordered locus">Dret_0887</name>
</gene>
<evidence type="ECO:0000313" key="10">
    <source>
        <dbReference type="EMBL" id="ACV68178.1"/>
    </source>
</evidence>
<keyword evidence="5" id="KW-0805">Transcription regulation</keyword>
<name>C8X181_DESRD</name>
<dbReference type="SMART" id="SM00471">
    <property type="entry name" value="HDc"/>
    <property type="match status" value="1"/>
</dbReference>
<dbReference type="Gene3D" id="1.10.3210.10">
    <property type="entry name" value="Hypothetical protein af1432"/>
    <property type="match status" value="1"/>
</dbReference>
<dbReference type="InterPro" id="IPR001789">
    <property type="entry name" value="Sig_transdc_resp-reg_receiver"/>
</dbReference>
<dbReference type="InterPro" id="IPR011006">
    <property type="entry name" value="CheY-like_superfamily"/>
</dbReference>
<dbReference type="SMART" id="SM00448">
    <property type="entry name" value="REC"/>
    <property type="match status" value="1"/>
</dbReference>
<evidence type="ECO:0000256" key="5">
    <source>
        <dbReference type="ARBA" id="ARBA00023015"/>
    </source>
</evidence>
<organism evidence="10 11">
    <name type="scientific">Desulfohalobium retbaense (strain ATCC 49708 / DSM 5692 / JCM 16813 / HR100)</name>
    <dbReference type="NCBI Taxonomy" id="485915"/>
    <lineage>
        <taxon>Bacteria</taxon>
        <taxon>Pseudomonadati</taxon>
        <taxon>Thermodesulfobacteriota</taxon>
        <taxon>Desulfovibrionia</taxon>
        <taxon>Desulfovibrionales</taxon>
        <taxon>Desulfohalobiaceae</taxon>
        <taxon>Desulfohalobium</taxon>
    </lineage>
</organism>
<evidence type="ECO:0000256" key="4">
    <source>
        <dbReference type="ARBA" id="ARBA00023012"/>
    </source>
</evidence>
<dbReference type="GO" id="GO:0000160">
    <property type="term" value="P:phosphorelay signal transduction system"/>
    <property type="evidence" value="ECO:0007669"/>
    <property type="project" value="UniProtKB-KW"/>
</dbReference>
<dbReference type="SUPFAM" id="SSF55781">
    <property type="entry name" value="GAF domain-like"/>
    <property type="match status" value="1"/>
</dbReference>
<evidence type="ECO:0000256" key="6">
    <source>
        <dbReference type="ARBA" id="ARBA00023163"/>
    </source>
</evidence>
<accession>C8X181</accession>
<dbReference type="Gene3D" id="3.30.450.40">
    <property type="match status" value="1"/>
</dbReference>
<reference evidence="11" key="1">
    <citation type="submission" date="2009-09" db="EMBL/GenBank/DDBJ databases">
        <title>The complete chromosome of Desulfohalobium retbaense DSM 5692.</title>
        <authorList>
            <consortium name="US DOE Joint Genome Institute (JGI-PGF)"/>
            <person name="Lucas S."/>
            <person name="Copeland A."/>
            <person name="Lapidus A."/>
            <person name="Glavina del Rio T."/>
            <person name="Dalin E."/>
            <person name="Tice H."/>
            <person name="Bruce D."/>
            <person name="Goodwin L."/>
            <person name="Pitluck S."/>
            <person name="Kyrpides N."/>
            <person name="Mavromatis K."/>
            <person name="Ivanova N."/>
            <person name="Mikhailova N."/>
            <person name="Munk A.C."/>
            <person name="Brettin T."/>
            <person name="Detter J.C."/>
            <person name="Han C."/>
            <person name="Tapia R."/>
            <person name="Larimer F."/>
            <person name="Land M."/>
            <person name="Hauser L."/>
            <person name="Markowitz V."/>
            <person name="Cheng J.-F."/>
            <person name="Hugenholtz P."/>
            <person name="Woyke T."/>
            <person name="Wu D."/>
            <person name="Spring S."/>
            <person name="Klenk H.-P."/>
            <person name="Eisen J.A."/>
        </authorList>
    </citation>
    <scope>NUCLEOTIDE SEQUENCE [LARGE SCALE GENOMIC DNA]</scope>
    <source>
        <strain evidence="11">DSM 5692</strain>
    </source>
</reference>
<dbReference type="PANTHER" id="PTHR45228:SF1">
    <property type="entry name" value="CYCLIC DI-GMP PHOSPHODIESTERASE TM_0186"/>
    <property type="match status" value="1"/>
</dbReference>
<dbReference type="eggNOG" id="COG2206">
    <property type="taxonomic scope" value="Bacteria"/>
</dbReference>
<feature type="domain" description="HD-GYP" evidence="9">
    <location>
        <begin position="304"/>
        <end position="496"/>
    </location>
</feature>